<feature type="domain" description="CoA carboxyltransferase C-terminal" evidence="12">
    <location>
        <begin position="40"/>
        <end position="294"/>
    </location>
</feature>
<dbReference type="AlphaFoldDB" id="A0A532UU02"/>
<evidence type="ECO:0000256" key="4">
    <source>
        <dbReference type="ARBA" id="ARBA00022741"/>
    </source>
</evidence>
<reference evidence="13 14" key="1">
    <citation type="submission" date="2017-06" db="EMBL/GenBank/DDBJ databases">
        <title>Novel microbial phyla capable of carbon fixation and sulfur reduction in deep-sea sediments.</title>
        <authorList>
            <person name="Huang J."/>
            <person name="Baker B."/>
            <person name="Wang Y."/>
        </authorList>
    </citation>
    <scope>NUCLEOTIDE SEQUENCE [LARGE SCALE GENOMIC DNA]</scope>
    <source>
        <strain evidence="13">B3_LCP</strain>
    </source>
</reference>
<proteinExistence type="inferred from homology"/>
<evidence type="ECO:0000313" key="13">
    <source>
        <dbReference type="EMBL" id="TKJ38391.1"/>
    </source>
</evidence>
<evidence type="ECO:0000313" key="14">
    <source>
        <dbReference type="Proteomes" id="UP000319619"/>
    </source>
</evidence>
<keyword evidence="2 10" id="KW-0444">Lipid biosynthesis</keyword>
<dbReference type="NCBIfam" id="NF041504">
    <property type="entry name" value="AccA_sub"/>
    <property type="match status" value="1"/>
</dbReference>
<dbReference type="PANTHER" id="PTHR42853:SF3">
    <property type="entry name" value="ACETYL-COENZYME A CARBOXYLASE CARBOXYL TRANSFERASE SUBUNIT ALPHA, CHLOROPLASTIC"/>
    <property type="match status" value="1"/>
</dbReference>
<comment type="catalytic activity">
    <reaction evidence="9 10">
        <text>N(6)-carboxybiotinyl-L-lysyl-[protein] + acetyl-CoA = N(6)-biotinyl-L-lysyl-[protein] + malonyl-CoA</text>
        <dbReference type="Rhea" id="RHEA:54728"/>
        <dbReference type="Rhea" id="RHEA-COMP:10505"/>
        <dbReference type="Rhea" id="RHEA-COMP:10506"/>
        <dbReference type="ChEBI" id="CHEBI:57288"/>
        <dbReference type="ChEBI" id="CHEBI:57384"/>
        <dbReference type="ChEBI" id="CHEBI:83144"/>
        <dbReference type="ChEBI" id="CHEBI:83145"/>
        <dbReference type="EC" id="2.1.3.15"/>
    </reaction>
</comment>
<keyword evidence="8 10" id="KW-0275">Fatty acid biosynthesis</keyword>
<evidence type="ECO:0000256" key="5">
    <source>
        <dbReference type="ARBA" id="ARBA00022832"/>
    </source>
</evidence>
<dbReference type="Pfam" id="PF03255">
    <property type="entry name" value="ACCA"/>
    <property type="match status" value="1"/>
</dbReference>
<evidence type="ECO:0000256" key="8">
    <source>
        <dbReference type="ARBA" id="ARBA00023160"/>
    </source>
</evidence>
<evidence type="ECO:0000256" key="3">
    <source>
        <dbReference type="ARBA" id="ARBA00022679"/>
    </source>
</evidence>
<comment type="subunit">
    <text evidence="10">Acetyl-CoA carboxylase is a heterohexamer composed of biotin carboxyl carrier protein (AccB), biotin carboxylase (AccC) and two subunits each of ACCase subunit alpha (AccA) and ACCase subunit beta (AccD).</text>
</comment>
<comment type="pathway">
    <text evidence="1 10">Lipid metabolism; malonyl-CoA biosynthesis; malonyl-CoA from acetyl-CoA: step 1/1.</text>
</comment>
<dbReference type="Gene3D" id="3.90.226.10">
    <property type="entry name" value="2-enoyl-CoA Hydratase, Chain A, domain 1"/>
    <property type="match status" value="1"/>
</dbReference>
<dbReference type="InterPro" id="IPR029045">
    <property type="entry name" value="ClpP/crotonase-like_dom_sf"/>
</dbReference>
<dbReference type="Proteomes" id="UP000319619">
    <property type="component" value="Unassembled WGS sequence"/>
</dbReference>
<keyword evidence="10" id="KW-0963">Cytoplasm</keyword>
<dbReference type="EC" id="2.1.3.15" evidence="10"/>
<dbReference type="GO" id="GO:0016743">
    <property type="term" value="F:carboxyl- or carbamoyltransferase activity"/>
    <property type="evidence" value="ECO:0007669"/>
    <property type="project" value="UniProtKB-UniRule"/>
</dbReference>
<dbReference type="GO" id="GO:0006633">
    <property type="term" value="P:fatty acid biosynthetic process"/>
    <property type="evidence" value="ECO:0007669"/>
    <property type="project" value="UniProtKB-KW"/>
</dbReference>
<protein>
    <recommendedName>
        <fullName evidence="10">Acetyl-coenzyme A carboxylase carboxyl transferase subunit alpha</fullName>
        <shortName evidence="10">ACCase subunit alpha</shortName>
        <shortName evidence="10">Acetyl-CoA carboxylase carboxyltransferase subunit alpha</shortName>
        <ecNumber evidence="10">2.1.3.15</ecNumber>
    </recommendedName>
</protein>
<dbReference type="UniPathway" id="UPA00655">
    <property type="reaction ID" value="UER00711"/>
</dbReference>
<evidence type="ECO:0000256" key="11">
    <source>
        <dbReference type="SAM" id="Coils"/>
    </source>
</evidence>
<accession>A0A532UU02</accession>
<dbReference type="GO" id="GO:0009317">
    <property type="term" value="C:acetyl-CoA carboxylase complex"/>
    <property type="evidence" value="ECO:0007669"/>
    <property type="project" value="InterPro"/>
</dbReference>
<dbReference type="HAMAP" id="MF_00823">
    <property type="entry name" value="AcetylCoA_CT_alpha"/>
    <property type="match status" value="1"/>
</dbReference>
<comment type="function">
    <text evidence="10">Component of the acetyl coenzyme A carboxylase (ACC) complex. First, biotin carboxylase catalyzes the carboxylation of biotin on its carrier protein (BCCP) and then the CO(2) group is transferred by the carboxyltransferase to acetyl-CoA to form malonyl-CoA.</text>
</comment>
<dbReference type="SUPFAM" id="SSF52096">
    <property type="entry name" value="ClpP/crotonase"/>
    <property type="match status" value="1"/>
</dbReference>
<name>A0A532UU02_UNCL8</name>
<evidence type="ECO:0000256" key="7">
    <source>
        <dbReference type="ARBA" id="ARBA00023098"/>
    </source>
</evidence>
<dbReference type="PRINTS" id="PR01069">
    <property type="entry name" value="ACCCTRFRASEA"/>
</dbReference>
<comment type="caution">
    <text evidence="13">The sequence shown here is derived from an EMBL/GenBank/DDBJ whole genome shotgun (WGS) entry which is preliminary data.</text>
</comment>
<keyword evidence="7 10" id="KW-0443">Lipid metabolism</keyword>
<evidence type="ECO:0000256" key="1">
    <source>
        <dbReference type="ARBA" id="ARBA00004956"/>
    </source>
</evidence>
<dbReference type="GO" id="GO:0005524">
    <property type="term" value="F:ATP binding"/>
    <property type="evidence" value="ECO:0007669"/>
    <property type="project" value="UniProtKB-KW"/>
</dbReference>
<dbReference type="InterPro" id="IPR011763">
    <property type="entry name" value="COA_CT_C"/>
</dbReference>
<dbReference type="NCBIfam" id="TIGR00513">
    <property type="entry name" value="accA"/>
    <property type="match status" value="1"/>
</dbReference>
<evidence type="ECO:0000259" key="12">
    <source>
        <dbReference type="PROSITE" id="PS50989"/>
    </source>
</evidence>
<dbReference type="EMBL" id="NJBN01000010">
    <property type="protein sequence ID" value="TKJ38391.1"/>
    <property type="molecule type" value="Genomic_DNA"/>
</dbReference>
<dbReference type="PANTHER" id="PTHR42853">
    <property type="entry name" value="ACETYL-COENZYME A CARBOXYLASE CARBOXYL TRANSFERASE SUBUNIT ALPHA"/>
    <property type="match status" value="1"/>
</dbReference>
<keyword evidence="4 10" id="KW-0547">Nucleotide-binding</keyword>
<keyword evidence="11" id="KW-0175">Coiled coil</keyword>
<keyword evidence="5 10" id="KW-0276">Fatty acid metabolism</keyword>
<evidence type="ECO:0000256" key="10">
    <source>
        <dbReference type="HAMAP-Rule" id="MF_00823"/>
    </source>
</evidence>
<dbReference type="InterPro" id="IPR001095">
    <property type="entry name" value="Acetyl_CoA_COase_a_su"/>
</dbReference>
<keyword evidence="6 10" id="KW-0067">ATP-binding</keyword>
<dbReference type="GO" id="GO:0003989">
    <property type="term" value="F:acetyl-CoA carboxylase activity"/>
    <property type="evidence" value="ECO:0007669"/>
    <property type="project" value="InterPro"/>
</dbReference>
<keyword evidence="3 10" id="KW-0808">Transferase</keyword>
<feature type="coiled-coil region" evidence="11">
    <location>
        <begin position="31"/>
        <end position="58"/>
    </location>
</feature>
<evidence type="ECO:0000256" key="6">
    <source>
        <dbReference type="ARBA" id="ARBA00022840"/>
    </source>
</evidence>
<dbReference type="GO" id="GO:2001295">
    <property type="term" value="P:malonyl-CoA biosynthetic process"/>
    <property type="evidence" value="ECO:0007669"/>
    <property type="project" value="UniProtKB-UniRule"/>
</dbReference>
<sequence>MPDRLALDFEKPIIELEKKIDEMKALSGSSKIELDDEIARLEKKAEKLRKDVFSSLNRWQRVQLARHPDRPYSLDYISRIFTDFIELHGDRAFSDDPAIICGLGRLEETSVMIIGHQKGRGTKDNLYRNFGMPHPEGYRKAKRLMELAARFGRPVISLIDTPGAYPGLGAEERGQAEAIASNLMVMANLPVPFIAVVIGEGGSGGALAIGIADRVFMLENSIYSVISPEGCASILYRDSSQAHKAAEAMKVTASDLQKLGLINGVIKEPPGGAHRYPDICADNIREILSEGLNELSSLPVDELIAKRHERYYKMGKWEQAKE</sequence>
<evidence type="ECO:0000256" key="2">
    <source>
        <dbReference type="ARBA" id="ARBA00022516"/>
    </source>
</evidence>
<comment type="subcellular location">
    <subcellularLocation>
        <location evidence="10">Cytoplasm</location>
    </subcellularLocation>
</comment>
<organism evidence="13 14">
    <name type="scientific">candidate division LCP-89 bacterium B3_LCP</name>
    <dbReference type="NCBI Taxonomy" id="2012998"/>
    <lineage>
        <taxon>Bacteria</taxon>
        <taxon>Pseudomonadati</taxon>
        <taxon>Bacteria division LCP-89</taxon>
    </lineage>
</organism>
<dbReference type="PROSITE" id="PS50989">
    <property type="entry name" value="COA_CT_CTER"/>
    <property type="match status" value="1"/>
</dbReference>
<gene>
    <name evidence="10" type="primary">accA</name>
    <name evidence="13" type="ORF">CEE37_12795</name>
</gene>
<comment type="similarity">
    <text evidence="10">Belongs to the AccA family.</text>
</comment>
<dbReference type="NCBIfam" id="NF004344">
    <property type="entry name" value="PRK05724.1"/>
    <property type="match status" value="1"/>
</dbReference>
<evidence type="ECO:0000256" key="9">
    <source>
        <dbReference type="ARBA" id="ARBA00049152"/>
    </source>
</evidence>